<dbReference type="PANTHER" id="PTHR47723:SF24">
    <property type="entry name" value="RNASE H TYPE-1 DOMAIN-CONTAINING PROTEIN"/>
    <property type="match status" value="1"/>
</dbReference>
<dbReference type="CDD" id="cd06222">
    <property type="entry name" value="RNase_H_like"/>
    <property type="match status" value="1"/>
</dbReference>
<evidence type="ECO:0000259" key="1">
    <source>
        <dbReference type="Pfam" id="PF13456"/>
    </source>
</evidence>
<gene>
    <name evidence="2" type="ORF">F3Y22_tig00116962pilonHSYRG00075</name>
</gene>
<dbReference type="AlphaFoldDB" id="A0A6A2WJP1"/>
<dbReference type="PANTHER" id="PTHR47723">
    <property type="entry name" value="OS05G0353850 PROTEIN"/>
    <property type="match status" value="1"/>
</dbReference>
<dbReference type="EMBL" id="VEPZ02001737">
    <property type="protein sequence ID" value="KAE8659328.1"/>
    <property type="molecule type" value="Genomic_DNA"/>
</dbReference>
<proteinExistence type="predicted"/>
<dbReference type="Proteomes" id="UP000436088">
    <property type="component" value="Unassembled WGS sequence"/>
</dbReference>
<dbReference type="SUPFAM" id="SSF53098">
    <property type="entry name" value="Ribonuclease H-like"/>
    <property type="match status" value="1"/>
</dbReference>
<feature type="domain" description="RNase H type-1" evidence="1">
    <location>
        <begin position="114"/>
        <end position="170"/>
    </location>
</feature>
<dbReference type="Pfam" id="PF13456">
    <property type="entry name" value="RVT_3"/>
    <property type="match status" value="1"/>
</dbReference>
<evidence type="ECO:0000313" key="3">
    <source>
        <dbReference type="Proteomes" id="UP000436088"/>
    </source>
</evidence>
<comment type="caution">
    <text evidence="2">The sequence shown here is derived from an EMBL/GenBank/DDBJ whole genome shotgun (WGS) entry which is preliminary data.</text>
</comment>
<organism evidence="2 3">
    <name type="scientific">Hibiscus syriacus</name>
    <name type="common">Rose of Sharon</name>
    <dbReference type="NCBI Taxonomy" id="106335"/>
    <lineage>
        <taxon>Eukaryota</taxon>
        <taxon>Viridiplantae</taxon>
        <taxon>Streptophyta</taxon>
        <taxon>Embryophyta</taxon>
        <taxon>Tracheophyta</taxon>
        <taxon>Spermatophyta</taxon>
        <taxon>Magnoliopsida</taxon>
        <taxon>eudicotyledons</taxon>
        <taxon>Gunneridae</taxon>
        <taxon>Pentapetalae</taxon>
        <taxon>rosids</taxon>
        <taxon>malvids</taxon>
        <taxon>Malvales</taxon>
        <taxon>Malvaceae</taxon>
        <taxon>Malvoideae</taxon>
        <taxon>Hibiscus</taxon>
    </lineage>
</organism>
<dbReference type="GO" id="GO:0003676">
    <property type="term" value="F:nucleic acid binding"/>
    <property type="evidence" value="ECO:0007669"/>
    <property type="project" value="InterPro"/>
</dbReference>
<dbReference type="InterPro" id="IPR044730">
    <property type="entry name" value="RNase_H-like_dom_plant"/>
</dbReference>
<accession>A0A6A2WJP1</accession>
<reference evidence="2" key="1">
    <citation type="submission" date="2019-09" db="EMBL/GenBank/DDBJ databases">
        <title>Draft genome information of white flower Hibiscus syriacus.</title>
        <authorList>
            <person name="Kim Y.-M."/>
        </authorList>
    </citation>
    <scope>NUCLEOTIDE SEQUENCE [LARGE SCALE GENOMIC DNA]</scope>
    <source>
        <strain evidence="2">YM2019G1</strain>
    </source>
</reference>
<dbReference type="GO" id="GO:0004523">
    <property type="term" value="F:RNA-DNA hybrid ribonuclease activity"/>
    <property type="evidence" value="ECO:0007669"/>
    <property type="project" value="InterPro"/>
</dbReference>
<keyword evidence="3" id="KW-1185">Reference proteome</keyword>
<dbReference type="InterPro" id="IPR002156">
    <property type="entry name" value="RNaseH_domain"/>
</dbReference>
<dbReference type="InterPro" id="IPR012337">
    <property type="entry name" value="RNaseH-like_sf"/>
</dbReference>
<sequence>MNLCNSAQYIEKNDDWDILFAELVWNIWIYRNAVAFDNPLSDESSALERSLHWLDIKKRALEKVVTRTLTREQRLSDNEKWKPPSLGWFKVNSDGDCCKENGLAKCGGVIRNHMVETDSLETVQVIKHGKDGTFQFTLLHIILELMQRNWVVKFQYVSRLGNQVADGMTKLANRWSSKCKVVMEAPKEVKQMLQEDQHNSNV</sequence>
<protein>
    <recommendedName>
        <fullName evidence="1">RNase H type-1 domain-containing protein</fullName>
    </recommendedName>
</protein>
<name>A0A6A2WJP1_HIBSY</name>
<evidence type="ECO:0000313" key="2">
    <source>
        <dbReference type="EMBL" id="KAE8659328.1"/>
    </source>
</evidence>
<dbReference type="InterPro" id="IPR053151">
    <property type="entry name" value="RNase_H-like"/>
</dbReference>